<dbReference type="EMBL" id="CP066776">
    <property type="protein sequence ID" value="QQL44023.1"/>
    <property type="molecule type" value="Genomic_DNA"/>
</dbReference>
<reference evidence="6 7" key="1">
    <citation type="submission" date="2020-12" db="EMBL/GenBank/DDBJ databases">
        <title>Sulforoseuscoccus oceanibium gen. nov., sp. nov., a representative of the phylum Verrucomicrobia with special cytoplasmic membrane, and proposal of Sulforoseuscoccusaceae fam. nov.</title>
        <authorList>
            <person name="Xi F."/>
        </authorList>
    </citation>
    <scope>NUCLEOTIDE SEQUENCE [LARGE SCALE GENOMIC DNA]</scope>
    <source>
        <strain evidence="6 7">T37</strain>
    </source>
</reference>
<comment type="subcellular location">
    <subcellularLocation>
        <location evidence="1">Membrane</location>
        <topology evidence="1">Multi-pass membrane protein</topology>
    </subcellularLocation>
</comment>
<dbReference type="GO" id="GO:0016020">
    <property type="term" value="C:membrane"/>
    <property type="evidence" value="ECO:0007669"/>
    <property type="project" value="UniProtKB-SubCell"/>
</dbReference>
<evidence type="ECO:0000256" key="4">
    <source>
        <dbReference type="ARBA" id="ARBA00022989"/>
    </source>
</evidence>
<accession>A0A6B3L4P1</accession>
<protein>
    <submittedName>
        <fullName evidence="6">DUF423 domain-containing protein</fullName>
    </submittedName>
</protein>
<dbReference type="PANTHER" id="PTHR43461:SF1">
    <property type="entry name" value="TRANSMEMBRANE PROTEIN 256"/>
    <property type="match status" value="1"/>
</dbReference>
<evidence type="ECO:0000256" key="2">
    <source>
        <dbReference type="ARBA" id="ARBA00009694"/>
    </source>
</evidence>
<evidence type="ECO:0000256" key="5">
    <source>
        <dbReference type="ARBA" id="ARBA00023136"/>
    </source>
</evidence>
<keyword evidence="4" id="KW-1133">Transmembrane helix</keyword>
<evidence type="ECO:0000256" key="1">
    <source>
        <dbReference type="ARBA" id="ARBA00004141"/>
    </source>
</evidence>
<evidence type="ECO:0000313" key="6">
    <source>
        <dbReference type="EMBL" id="QQL44023.1"/>
    </source>
</evidence>
<name>A0A6B3L4P1_9BACT</name>
<evidence type="ECO:0000256" key="3">
    <source>
        <dbReference type="ARBA" id="ARBA00022692"/>
    </source>
</evidence>
<dbReference type="PANTHER" id="PTHR43461">
    <property type="entry name" value="TRANSMEMBRANE PROTEIN 256"/>
    <property type="match status" value="1"/>
</dbReference>
<keyword evidence="3" id="KW-0812">Transmembrane</keyword>
<dbReference type="KEGG" id="soa:G3M56_008960"/>
<proteinExistence type="inferred from homology"/>
<gene>
    <name evidence="6" type="ORF">G3M56_008960</name>
</gene>
<dbReference type="AlphaFoldDB" id="A0A6B3L4P1"/>
<dbReference type="RefSeq" id="WP_164363396.1">
    <property type="nucleotide sequence ID" value="NZ_CP066776.1"/>
</dbReference>
<dbReference type="InterPro" id="IPR006696">
    <property type="entry name" value="DUF423"/>
</dbReference>
<dbReference type="Pfam" id="PF04241">
    <property type="entry name" value="DUF423"/>
    <property type="match status" value="1"/>
</dbReference>
<keyword evidence="7" id="KW-1185">Reference proteome</keyword>
<comment type="similarity">
    <text evidence="2">Belongs to the UPF0382 family.</text>
</comment>
<keyword evidence="5" id="KW-0472">Membrane</keyword>
<evidence type="ECO:0000313" key="7">
    <source>
        <dbReference type="Proteomes" id="UP000475117"/>
    </source>
</evidence>
<organism evidence="6 7">
    <name type="scientific">Sulfuriroseicoccus oceanibius</name>
    <dbReference type="NCBI Taxonomy" id="2707525"/>
    <lineage>
        <taxon>Bacteria</taxon>
        <taxon>Pseudomonadati</taxon>
        <taxon>Verrucomicrobiota</taxon>
        <taxon>Verrucomicrobiia</taxon>
        <taxon>Verrucomicrobiales</taxon>
        <taxon>Verrucomicrobiaceae</taxon>
        <taxon>Sulfuriroseicoccus</taxon>
    </lineage>
</organism>
<dbReference type="Proteomes" id="UP000475117">
    <property type="component" value="Chromosome"/>
</dbReference>
<sequence length="124" mass="13269">MARFIIAGINGAIAVAAGASGAHGKWAEHLDEIGRLDQWQTGVHYQMVHAVVLLVLALAIRVMPDSRAARIAFALIFAGVFLFSGSLYVLCMTDVSKWGAVTPFGGLSMIAGWIACCFCSKRQK</sequence>